<keyword evidence="5" id="KW-0119">Carbohydrate metabolism</keyword>
<evidence type="ECO:0000256" key="2">
    <source>
        <dbReference type="ARBA" id="ARBA00022676"/>
    </source>
</evidence>
<dbReference type="GO" id="GO:0006004">
    <property type="term" value="P:fucose metabolic process"/>
    <property type="evidence" value="ECO:0007669"/>
    <property type="project" value="UniProtKB-KW"/>
</dbReference>
<reference evidence="7" key="1">
    <citation type="submission" date="2018-04" db="EMBL/GenBank/DDBJ databases">
        <title>WGS assembly of Panicum hallii.</title>
        <authorList>
            <person name="Lovell J."/>
            <person name="Jenkins J."/>
            <person name="Lowry D."/>
            <person name="Mamidi S."/>
            <person name="Sreedasyam A."/>
            <person name="Weng X."/>
            <person name="Barry K."/>
            <person name="Bonette J."/>
            <person name="Campitelli B."/>
            <person name="Daum C."/>
            <person name="Gordon S."/>
            <person name="Gould B."/>
            <person name="Lipzen A."/>
            <person name="Macqueen A."/>
            <person name="Palacio-Mejia J."/>
            <person name="Plott C."/>
            <person name="Shakirov E."/>
            <person name="Shu S."/>
            <person name="Yoshinaga Y."/>
            <person name="Zane M."/>
            <person name="Rokhsar D."/>
            <person name="Grimwood J."/>
            <person name="Schmutz J."/>
            <person name="Juenger T."/>
        </authorList>
    </citation>
    <scope>NUCLEOTIDE SEQUENCE [LARGE SCALE GENOMIC DNA]</scope>
    <source>
        <strain evidence="7">FIL2</strain>
    </source>
</reference>
<evidence type="ECO:0000256" key="3">
    <source>
        <dbReference type="ARBA" id="ARBA00022679"/>
    </source>
</evidence>
<comment type="similarity">
    <text evidence="1">Belongs to the glycosyltransferase GT106 family.</text>
</comment>
<evidence type="ECO:0000256" key="4">
    <source>
        <dbReference type="ARBA" id="ARBA00023253"/>
    </source>
</evidence>
<dbReference type="PANTHER" id="PTHR31933:SF5">
    <property type="entry name" value="O-FUCOSYLTRANSFERASE 31"/>
    <property type="match status" value="1"/>
</dbReference>
<evidence type="ECO:0000256" key="5">
    <source>
        <dbReference type="ARBA" id="ARBA00023277"/>
    </source>
</evidence>
<dbReference type="GO" id="GO:0016757">
    <property type="term" value="F:glycosyltransferase activity"/>
    <property type="evidence" value="ECO:0007669"/>
    <property type="project" value="UniProtKB-KW"/>
</dbReference>
<keyword evidence="2" id="KW-0328">Glycosyltransferase</keyword>
<keyword evidence="4" id="KW-0294">Fucose metabolism</keyword>
<keyword evidence="3" id="KW-0808">Transferase</keyword>
<name>A0A2T8KQF2_9POAL</name>
<evidence type="ECO:0000256" key="1">
    <source>
        <dbReference type="ARBA" id="ARBA00007737"/>
    </source>
</evidence>
<sequence length="118" mass="13246">MFSPLGHAFPSLFSEWNAPKPMHPSLLNEALRWAIPAEQKRELWSPLPYQGWKPCLKSSISHALPLEPSGYIQVFLDGGLNQQRMGICDAVAVAKILNATLVIPHLEVNPVWKDSRCF</sequence>
<proteinExistence type="inferred from homology"/>
<dbReference type="Pfam" id="PF10250">
    <property type="entry name" value="O-FucT"/>
    <property type="match status" value="1"/>
</dbReference>
<dbReference type="AlphaFoldDB" id="A0A2T8KQF2"/>
<dbReference type="PANTHER" id="PTHR31933">
    <property type="entry name" value="O-FUCOSYLTRANSFERASE 2-RELATED"/>
    <property type="match status" value="1"/>
</dbReference>
<dbReference type="Proteomes" id="UP000243499">
    <property type="component" value="Chromosome 2"/>
</dbReference>
<accession>A0A2T8KQF2</accession>
<dbReference type="Gramene" id="PVH64413">
    <property type="protein sequence ID" value="PVH64413"/>
    <property type="gene ID" value="PAHAL_2G262100"/>
</dbReference>
<protein>
    <recommendedName>
        <fullName evidence="6">O-fucosyltransferase family protein</fullName>
    </recommendedName>
</protein>
<dbReference type="InterPro" id="IPR019378">
    <property type="entry name" value="GDP-Fuc_O-FucTrfase"/>
</dbReference>
<evidence type="ECO:0000313" key="7">
    <source>
        <dbReference type="EMBL" id="PVH64413.1"/>
    </source>
</evidence>
<dbReference type="InterPro" id="IPR052272">
    <property type="entry name" value="GT106_glycosyltransferase"/>
</dbReference>
<dbReference type="EMBL" id="CM008047">
    <property type="protein sequence ID" value="PVH64413.1"/>
    <property type="molecule type" value="Genomic_DNA"/>
</dbReference>
<gene>
    <name evidence="7" type="ORF">PAHAL_2G262100</name>
</gene>
<evidence type="ECO:0000256" key="6">
    <source>
        <dbReference type="ARBA" id="ARBA00030350"/>
    </source>
</evidence>
<organism evidence="7">
    <name type="scientific">Panicum hallii</name>
    <dbReference type="NCBI Taxonomy" id="206008"/>
    <lineage>
        <taxon>Eukaryota</taxon>
        <taxon>Viridiplantae</taxon>
        <taxon>Streptophyta</taxon>
        <taxon>Embryophyta</taxon>
        <taxon>Tracheophyta</taxon>
        <taxon>Spermatophyta</taxon>
        <taxon>Magnoliopsida</taxon>
        <taxon>Liliopsida</taxon>
        <taxon>Poales</taxon>
        <taxon>Poaceae</taxon>
        <taxon>PACMAD clade</taxon>
        <taxon>Panicoideae</taxon>
        <taxon>Panicodae</taxon>
        <taxon>Paniceae</taxon>
        <taxon>Panicinae</taxon>
        <taxon>Panicum</taxon>
        <taxon>Panicum sect. Panicum</taxon>
    </lineage>
</organism>